<dbReference type="SUPFAM" id="SSF46955">
    <property type="entry name" value="Putative DNA-binding domain"/>
    <property type="match status" value="1"/>
</dbReference>
<gene>
    <name evidence="3" type="ORF">SAMN04489793_0423</name>
</gene>
<dbReference type="PRINTS" id="PR00040">
    <property type="entry name" value="HTHMERR"/>
</dbReference>
<protein>
    <submittedName>
        <fullName evidence="3">DNA-binding transcriptional regulator, MerR family</fullName>
    </submittedName>
</protein>
<dbReference type="SMART" id="SM00422">
    <property type="entry name" value="HTH_MERR"/>
    <property type="match status" value="1"/>
</dbReference>
<dbReference type="STRING" id="57704.SAMN04489793_0423"/>
<reference evidence="4" key="1">
    <citation type="submission" date="2016-10" db="EMBL/GenBank/DDBJ databases">
        <authorList>
            <person name="Varghese N."/>
            <person name="Submissions S."/>
        </authorList>
    </citation>
    <scope>NUCLEOTIDE SEQUENCE [LARGE SCALE GENOMIC DNA]</scope>
    <source>
        <strain evidence="4">DSM 44234</strain>
    </source>
</reference>
<dbReference type="GO" id="GO:0003677">
    <property type="term" value="F:DNA binding"/>
    <property type="evidence" value="ECO:0007669"/>
    <property type="project" value="UniProtKB-KW"/>
</dbReference>
<name>A0A1H4L1D4_TSUTY</name>
<feature type="domain" description="HTH merR-type" evidence="2">
    <location>
        <begin position="10"/>
        <end position="79"/>
    </location>
</feature>
<keyword evidence="1 3" id="KW-0238">DNA-binding</keyword>
<dbReference type="GO" id="GO:0003700">
    <property type="term" value="F:DNA-binding transcription factor activity"/>
    <property type="evidence" value="ECO:0007669"/>
    <property type="project" value="InterPro"/>
</dbReference>
<dbReference type="PANTHER" id="PTHR30204:SF93">
    <property type="entry name" value="HTH MERR-TYPE DOMAIN-CONTAINING PROTEIN"/>
    <property type="match status" value="1"/>
</dbReference>
<dbReference type="InterPro" id="IPR047057">
    <property type="entry name" value="MerR_fam"/>
</dbReference>
<evidence type="ECO:0000313" key="3">
    <source>
        <dbReference type="EMBL" id="SEB64557.1"/>
    </source>
</evidence>
<dbReference type="Gene3D" id="1.10.1660.10">
    <property type="match status" value="1"/>
</dbReference>
<evidence type="ECO:0000313" key="4">
    <source>
        <dbReference type="Proteomes" id="UP000182241"/>
    </source>
</evidence>
<dbReference type="Pfam" id="PF13411">
    <property type="entry name" value="MerR_1"/>
    <property type="match status" value="1"/>
</dbReference>
<evidence type="ECO:0000259" key="2">
    <source>
        <dbReference type="PROSITE" id="PS50937"/>
    </source>
</evidence>
<accession>A0A1H4L1D4</accession>
<dbReference type="EMBL" id="FNSA01000003">
    <property type="protein sequence ID" value="SEB64557.1"/>
    <property type="molecule type" value="Genomic_DNA"/>
</dbReference>
<keyword evidence="4" id="KW-1185">Reference proteome</keyword>
<organism evidence="3 4">
    <name type="scientific">Tsukamurella tyrosinosolvens</name>
    <dbReference type="NCBI Taxonomy" id="57704"/>
    <lineage>
        <taxon>Bacteria</taxon>
        <taxon>Bacillati</taxon>
        <taxon>Actinomycetota</taxon>
        <taxon>Actinomycetes</taxon>
        <taxon>Mycobacteriales</taxon>
        <taxon>Tsukamurellaceae</taxon>
        <taxon>Tsukamurella</taxon>
    </lineage>
</organism>
<dbReference type="CDD" id="cd00592">
    <property type="entry name" value="HTH_MerR-like"/>
    <property type="match status" value="1"/>
</dbReference>
<evidence type="ECO:0000256" key="1">
    <source>
        <dbReference type="ARBA" id="ARBA00023125"/>
    </source>
</evidence>
<dbReference type="PROSITE" id="PS50937">
    <property type="entry name" value="HTH_MERR_2"/>
    <property type="match status" value="1"/>
</dbReference>
<dbReference type="InterPro" id="IPR009061">
    <property type="entry name" value="DNA-bd_dom_put_sf"/>
</dbReference>
<dbReference type="OrthoDB" id="9809391at2"/>
<dbReference type="PROSITE" id="PS00552">
    <property type="entry name" value="HTH_MERR_1"/>
    <property type="match status" value="1"/>
</dbReference>
<dbReference type="PANTHER" id="PTHR30204">
    <property type="entry name" value="REDOX-CYCLING DRUG-SENSING TRANSCRIPTIONAL ACTIVATOR SOXR"/>
    <property type="match status" value="1"/>
</dbReference>
<dbReference type="RefSeq" id="WP_068740489.1">
    <property type="nucleotide sequence ID" value="NZ_CBDRGN010000005.1"/>
</dbReference>
<dbReference type="AlphaFoldDB" id="A0A1H4L1D4"/>
<dbReference type="InterPro" id="IPR000551">
    <property type="entry name" value="MerR-type_HTH_dom"/>
</dbReference>
<proteinExistence type="predicted"/>
<sequence length="135" mass="14559">MAETPGSGRLLQIGQVAEATGLSLKTIRHYDEVGLVTPSERSPGGFRLYTTADVDRLLVIRRMKPLGFTLEQMRDLLAALDTLAAPSAAAEVRADAEAFVDQCSEAAQQRCAELRAQLAIAEEFATTLAGLARQR</sequence>
<dbReference type="Proteomes" id="UP000182241">
    <property type="component" value="Unassembled WGS sequence"/>
</dbReference>